<feature type="chain" id="PRO_5020360083" evidence="2">
    <location>
        <begin position="23"/>
        <end position="184"/>
    </location>
</feature>
<evidence type="ECO:0000256" key="2">
    <source>
        <dbReference type="SAM" id="SignalP"/>
    </source>
</evidence>
<comment type="caution">
    <text evidence="3">The sequence shown here is derived from an EMBL/GenBank/DDBJ whole genome shotgun (WGS) entry which is preliminary data.</text>
</comment>
<gene>
    <name evidence="3" type="ORF">E5672_18030</name>
</gene>
<organism evidence="3 4">
    <name type="scientific">Alteromonas portus</name>
    <dbReference type="NCBI Taxonomy" id="2565549"/>
    <lineage>
        <taxon>Bacteria</taxon>
        <taxon>Pseudomonadati</taxon>
        <taxon>Pseudomonadota</taxon>
        <taxon>Gammaproteobacteria</taxon>
        <taxon>Alteromonadales</taxon>
        <taxon>Alteromonadaceae</taxon>
        <taxon>Alteromonas/Salinimonas group</taxon>
        <taxon>Alteromonas</taxon>
    </lineage>
</organism>
<proteinExistence type="predicted"/>
<dbReference type="RefSeq" id="WP_136783537.1">
    <property type="nucleotide sequence ID" value="NZ_JBMQEY010000009.1"/>
</dbReference>
<evidence type="ECO:0000313" key="4">
    <source>
        <dbReference type="Proteomes" id="UP000305471"/>
    </source>
</evidence>
<feature type="compositionally biased region" description="Basic and acidic residues" evidence="1">
    <location>
        <begin position="93"/>
        <end position="102"/>
    </location>
</feature>
<protein>
    <submittedName>
        <fullName evidence="3">Uncharacterized protein</fullName>
    </submittedName>
</protein>
<accession>A0A4V5NPY9</accession>
<dbReference type="AlphaFoldDB" id="A0A4V5NPY9"/>
<reference evidence="3 4" key="1">
    <citation type="submission" date="2019-04" db="EMBL/GenBank/DDBJ databases">
        <title>Alteromonas portus sp. nov., an alginate lyase-excreting marine bacterium.</title>
        <authorList>
            <person name="Huang H."/>
            <person name="Mo K."/>
            <person name="Bao S."/>
        </authorList>
    </citation>
    <scope>NUCLEOTIDE SEQUENCE [LARGE SCALE GENOMIC DNA]</scope>
    <source>
        <strain evidence="3 4">HB161718</strain>
    </source>
</reference>
<dbReference type="OrthoDB" id="4750212at2"/>
<sequence>MKTRLISLATLLCAFGAFNVHAETVADAMEKCRNTDNSLKRLICYDNIAKSLNQYEGASAQVSQLQAYRSEAANQPKPQANANKQPVVNKPAEASEPKNDFGLEHRRDLSAEASEVSLTIASFKDSLRGKKIITFSDGSVWQQSDSAYLKIEEGQQVSIERGLLGSFYLSVEGVNKRMKVKRVK</sequence>
<keyword evidence="2" id="KW-0732">Signal</keyword>
<name>A0A4V5NPY9_9ALTE</name>
<evidence type="ECO:0000256" key="1">
    <source>
        <dbReference type="SAM" id="MobiDB-lite"/>
    </source>
</evidence>
<feature type="region of interest" description="Disordered" evidence="1">
    <location>
        <begin position="69"/>
        <end position="102"/>
    </location>
</feature>
<dbReference type="Proteomes" id="UP000305471">
    <property type="component" value="Unassembled WGS sequence"/>
</dbReference>
<feature type="compositionally biased region" description="Low complexity" evidence="1">
    <location>
        <begin position="72"/>
        <end position="86"/>
    </location>
</feature>
<keyword evidence="4" id="KW-1185">Reference proteome</keyword>
<evidence type="ECO:0000313" key="3">
    <source>
        <dbReference type="EMBL" id="TKB01126.1"/>
    </source>
</evidence>
<dbReference type="EMBL" id="SWCO01000011">
    <property type="protein sequence ID" value="TKB01126.1"/>
    <property type="molecule type" value="Genomic_DNA"/>
</dbReference>
<feature type="signal peptide" evidence="2">
    <location>
        <begin position="1"/>
        <end position="22"/>
    </location>
</feature>